<feature type="compositionally biased region" description="Polar residues" evidence="1">
    <location>
        <begin position="120"/>
        <end position="131"/>
    </location>
</feature>
<dbReference type="EMBL" id="MVGC01000005">
    <property type="protein sequence ID" value="RJE27314.1"/>
    <property type="molecule type" value="Genomic_DNA"/>
</dbReference>
<feature type="region of interest" description="Disordered" evidence="1">
    <location>
        <begin position="266"/>
        <end position="293"/>
    </location>
</feature>
<dbReference type="Proteomes" id="UP000266188">
    <property type="component" value="Unassembled WGS sequence"/>
</dbReference>
<organism evidence="2 3">
    <name type="scientific">Aspergillus sclerotialis</name>
    <dbReference type="NCBI Taxonomy" id="2070753"/>
    <lineage>
        <taxon>Eukaryota</taxon>
        <taxon>Fungi</taxon>
        <taxon>Dikarya</taxon>
        <taxon>Ascomycota</taxon>
        <taxon>Pezizomycotina</taxon>
        <taxon>Eurotiomycetes</taxon>
        <taxon>Eurotiomycetidae</taxon>
        <taxon>Eurotiales</taxon>
        <taxon>Aspergillaceae</taxon>
        <taxon>Aspergillus</taxon>
        <taxon>Aspergillus subgen. Polypaecilum</taxon>
    </lineage>
</organism>
<feature type="compositionally biased region" description="Low complexity" evidence="1">
    <location>
        <begin position="212"/>
        <end position="225"/>
    </location>
</feature>
<feature type="compositionally biased region" description="Polar residues" evidence="1">
    <location>
        <begin position="68"/>
        <end position="104"/>
    </location>
</feature>
<dbReference type="AlphaFoldDB" id="A0A3A3A6J1"/>
<feature type="region of interest" description="Disordered" evidence="1">
    <location>
        <begin position="1"/>
        <end position="247"/>
    </location>
</feature>
<dbReference type="PANTHER" id="PTHR39606">
    <property type="entry name" value="SURFACE PROTEIN, PUTATIVE-RELATED"/>
    <property type="match status" value="1"/>
</dbReference>
<protein>
    <submittedName>
        <fullName evidence="2">Uncharacterized protein</fullName>
    </submittedName>
</protein>
<sequence>MTTTQPPYNTTNFNTNSLSTTPTTTTAPVSTAVGQEASTADPHTGPAPTTAGPHHTDMANRMDPRVDSNLNNRAQYAPGTTMSGNVHPGTTQHVSNPESSNEGPHSSALYNKLDPRVDSKTGNMTTKTTNHGGSGASRAPTDTSGAGLAHGSSTGAPGAPGVQDTTRSQYDPTETGYNPSTGAGYSRSSAGFSGQDYRADYAPSTVNKESEGSTSSKQSSGSTSSKGEKLGKGLQSAIAGIHGTGESLRGTLTSAVDKAFGHDESAAKNEAIATEGEREVATGNLQHHRSENK</sequence>
<dbReference type="OrthoDB" id="4779541at2759"/>
<feature type="compositionally biased region" description="Low complexity" evidence="1">
    <location>
        <begin position="9"/>
        <end position="53"/>
    </location>
</feature>
<comment type="caution">
    <text evidence="2">The sequence shown here is derived from an EMBL/GenBank/DDBJ whole genome shotgun (WGS) entry which is preliminary data.</text>
</comment>
<feature type="compositionally biased region" description="Basic and acidic residues" evidence="1">
    <location>
        <begin position="54"/>
        <end position="66"/>
    </location>
</feature>
<evidence type="ECO:0000313" key="3">
    <source>
        <dbReference type="Proteomes" id="UP000266188"/>
    </source>
</evidence>
<evidence type="ECO:0000256" key="1">
    <source>
        <dbReference type="SAM" id="MobiDB-lite"/>
    </source>
</evidence>
<evidence type="ECO:0000313" key="2">
    <source>
        <dbReference type="EMBL" id="RJE27314.1"/>
    </source>
</evidence>
<feature type="compositionally biased region" description="Polar residues" evidence="1">
    <location>
        <begin position="163"/>
        <end position="192"/>
    </location>
</feature>
<accession>A0A3A3A6J1</accession>
<reference evidence="3" key="1">
    <citation type="submission" date="2017-02" db="EMBL/GenBank/DDBJ databases">
        <authorList>
            <person name="Tafer H."/>
            <person name="Lopandic K."/>
        </authorList>
    </citation>
    <scope>NUCLEOTIDE SEQUENCE [LARGE SCALE GENOMIC DNA]</scope>
    <source>
        <strain evidence="3">CBS 366.77</strain>
    </source>
</reference>
<dbReference type="PANTHER" id="PTHR39606:SF1">
    <property type="entry name" value="CELL SURFACE PROTEIN"/>
    <property type="match status" value="1"/>
</dbReference>
<gene>
    <name evidence="2" type="ORF">PHISCL_00324</name>
</gene>
<name>A0A3A3A6J1_9EURO</name>
<keyword evidence="3" id="KW-1185">Reference proteome</keyword>
<proteinExistence type="predicted"/>
<dbReference type="STRING" id="2070753.A0A3A3A6J1"/>